<feature type="region of interest" description="Disordered" evidence="7">
    <location>
        <begin position="154"/>
        <end position="179"/>
    </location>
</feature>
<evidence type="ECO:0000313" key="10">
    <source>
        <dbReference type="Ensembl" id="ENSATEP00000044963.2"/>
    </source>
</evidence>
<dbReference type="GO" id="GO:0005102">
    <property type="term" value="F:signaling receptor binding"/>
    <property type="evidence" value="ECO:0007669"/>
    <property type="project" value="TreeGrafter"/>
</dbReference>
<dbReference type="InterPro" id="IPR050504">
    <property type="entry name" value="IgSF_BTN/MOG"/>
</dbReference>
<evidence type="ECO:0000256" key="2">
    <source>
        <dbReference type="ARBA" id="ARBA00022729"/>
    </source>
</evidence>
<evidence type="ECO:0000256" key="6">
    <source>
        <dbReference type="ARBA" id="ARBA00023319"/>
    </source>
</evidence>
<dbReference type="PROSITE" id="PS50835">
    <property type="entry name" value="IG_LIKE"/>
    <property type="match status" value="1"/>
</dbReference>
<dbReference type="PANTHER" id="PTHR24100:SF151">
    <property type="entry name" value="ICOS LIGAND"/>
    <property type="match status" value="1"/>
</dbReference>
<reference evidence="10 11" key="1">
    <citation type="submission" date="2021-04" db="EMBL/GenBank/DDBJ databases">
        <authorList>
            <consortium name="Wellcome Sanger Institute Data Sharing"/>
        </authorList>
    </citation>
    <scope>NUCLEOTIDE SEQUENCE [LARGE SCALE GENOMIC DNA]</scope>
</reference>
<evidence type="ECO:0000259" key="9">
    <source>
        <dbReference type="PROSITE" id="PS50835"/>
    </source>
</evidence>
<dbReference type="InterPro" id="IPR013106">
    <property type="entry name" value="Ig_V-set"/>
</dbReference>
<keyword evidence="5" id="KW-0325">Glycoprotein</keyword>
<evidence type="ECO:0000256" key="5">
    <source>
        <dbReference type="ARBA" id="ARBA00023180"/>
    </source>
</evidence>
<feature type="domain" description="Ig-like" evidence="9">
    <location>
        <begin position="38"/>
        <end position="131"/>
    </location>
</feature>
<evidence type="ECO:0000256" key="7">
    <source>
        <dbReference type="SAM" id="MobiDB-lite"/>
    </source>
</evidence>
<dbReference type="InterPro" id="IPR013783">
    <property type="entry name" value="Ig-like_fold"/>
</dbReference>
<keyword evidence="3" id="KW-0472">Membrane</keyword>
<dbReference type="Pfam" id="PF07686">
    <property type="entry name" value="V-set"/>
    <property type="match status" value="1"/>
</dbReference>
<dbReference type="SMART" id="SM00406">
    <property type="entry name" value="IGv"/>
    <property type="match status" value="1"/>
</dbReference>
<name>A0A7N6A904_ANATE</name>
<accession>A0A7N6A904</accession>
<dbReference type="InterPro" id="IPR007110">
    <property type="entry name" value="Ig-like_dom"/>
</dbReference>
<comment type="subcellular location">
    <subcellularLocation>
        <location evidence="1">Membrane</location>
    </subcellularLocation>
</comment>
<keyword evidence="11" id="KW-1185">Reference proteome</keyword>
<feature type="signal peptide" evidence="8">
    <location>
        <begin position="1"/>
        <end position="22"/>
    </location>
</feature>
<dbReference type="AlphaFoldDB" id="A0A7N6A904"/>
<protein>
    <recommendedName>
        <fullName evidence="9">Ig-like domain-containing protein</fullName>
    </recommendedName>
</protein>
<dbReference type="InterPro" id="IPR003599">
    <property type="entry name" value="Ig_sub"/>
</dbReference>
<evidence type="ECO:0000313" key="11">
    <source>
        <dbReference type="Proteomes" id="UP000265040"/>
    </source>
</evidence>
<dbReference type="GeneID" id="113168542"/>
<dbReference type="GeneTree" id="ENSGT01050000244843"/>
<organism evidence="10 11">
    <name type="scientific">Anabas testudineus</name>
    <name type="common">Climbing perch</name>
    <name type="synonym">Anthias testudineus</name>
    <dbReference type="NCBI Taxonomy" id="64144"/>
    <lineage>
        <taxon>Eukaryota</taxon>
        <taxon>Metazoa</taxon>
        <taxon>Chordata</taxon>
        <taxon>Craniata</taxon>
        <taxon>Vertebrata</taxon>
        <taxon>Euteleostomi</taxon>
        <taxon>Actinopterygii</taxon>
        <taxon>Neopterygii</taxon>
        <taxon>Teleostei</taxon>
        <taxon>Neoteleostei</taxon>
        <taxon>Acanthomorphata</taxon>
        <taxon>Anabantaria</taxon>
        <taxon>Anabantiformes</taxon>
        <taxon>Anabantoidei</taxon>
        <taxon>Anabantidae</taxon>
        <taxon>Anabas</taxon>
    </lineage>
</organism>
<dbReference type="GO" id="GO:1903037">
    <property type="term" value="P:regulation of leukocyte cell-cell adhesion"/>
    <property type="evidence" value="ECO:0007669"/>
    <property type="project" value="UniProtKB-ARBA"/>
</dbReference>
<feature type="chain" id="PRO_5044661141" description="Ig-like domain-containing protein" evidence="8">
    <location>
        <begin position="23"/>
        <end position="179"/>
    </location>
</feature>
<dbReference type="GO" id="GO:0050852">
    <property type="term" value="P:T cell receptor signaling pathway"/>
    <property type="evidence" value="ECO:0007669"/>
    <property type="project" value="TreeGrafter"/>
</dbReference>
<sequence>MQQLRSTSVLVVHLLLIHFSTGQSKLIGSSQPIMATVGDDIILPCQLEPAVDVAAMTLEWSRSDLIPRFVFVWRVGLDLVSIKHPSYRGRTSLLSDELKHGNMSLKLSKVKPADEGTYRCYIPVLNEASFVELVVECRGCQLIENNNTSISIKEESERAHLDTQTGQMEGCGKEDPTLK</sequence>
<evidence type="ECO:0000256" key="3">
    <source>
        <dbReference type="ARBA" id="ARBA00023136"/>
    </source>
</evidence>
<dbReference type="SMART" id="SM00409">
    <property type="entry name" value="IG"/>
    <property type="match status" value="1"/>
</dbReference>
<dbReference type="Proteomes" id="UP000265040">
    <property type="component" value="Chromosome 18"/>
</dbReference>
<keyword evidence="4" id="KW-1015">Disulfide bond</keyword>
<evidence type="ECO:0000256" key="8">
    <source>
        <dbReference type="SAM" id="SignalP"/>
    </source>
</evidence>
<dbReference type="InterPro" id="IPR036179">
    <property type="entry name" value="Ig-like_dom_sf"/>
</dbReference>
<proteinExistence type="predicted"/>
<dbReference type="PANTHER" id="PTHR24100">
    <property type="entry name" value="BUTYROPHILIN"/>
    <property type="match status" value="1"/>
</dbReference>
<dbReference type="SUPFAM" id="SSF48726">
    <property type="entry name" value="Immunoglobulin"/>
    <property type="match status" value="1"/>
</dbReference>
<dbReference type="FunFam" id="2.60.40.10:FF:000142">
    <property type="entry name" value="V-set domain-containing T-cell activation inhibitor 1"/>
    <property type="match status" value="1"/>
</dbReference>
<dbReference type="Gene3D" id="2.60.40.10">
    <property type="entry name" value="Immunoglobulins"/>
    <property type="match status" value="1"/>
</dbReference>
<keyword evidence="6" id="KW-0393">Immunoglobulin domain</keyword>
<keyword evidence="2 8" id="KW-0732">Signal</keyword>
<dbReference type="GO" id="GO:0009897">
    <property type="term" value="C:external side of plasma membrane"/>
    <property type="evidence" value="ECO:0007669"/>
    <property type="project" value="TreeGrafter"/>
</dbReference>
<evidence type="ECO:0000256" key="1">
    <source>
        <dbReference type="ARBA" id="ARBA00004370"/>
    </source>
</evidence>
<reference evidence="10" key="2">
    <citation type="submission" date="2025-05" db="UniProtKB">
        <authorList>
            <consortium name="Ensembl"/>
        </authorList>
    </citation>
    <scope>IDENTIFICATION</scope>
</reference>
<evidence type="ECO:0000256" key="4">
    <source>
        <dbReference type="ARBA" id="ARBA00023157"/>
    </source>
</evidence>
<dbReference type="Ensembl" id="ENSATET00000049937.2">
    <property type="protein sequence ID" value="ENSATEP00000044963.2"/>
    <property type="gene ID" value="ENSATEG00000030648.1"/>
</dbReference>
<dbReference type="RefSeq" id="XP_026225407.1">
    <property type="nucleotide sequence ID" value="XM_026369622.2"/>
</dbReference>
<dbReference type="GO" id="GO:0001817">
    <property type="term" value="P:regulation of cytokine production"/>
    <property type="evidence" value="ECO:0007669"/>
    <property type="project" value="TreeGrafter"/>
</dbReference>
<dbReference type="Ensembl" id="ENSATET00000073829.1">
    <property type="protein sequence ID" value="ENSATEP00000073531.1"/>
    <property type="gene ID" value="ENSATEG00000030648.1"/>
</dbReference>
<dbReference type="GO" id="GO:0050863">
    <property type="term" value="P:regulation of T cell activation"/>
    <property type="evidence" value="ECO:0007669"/>
    <property type="project" value="UniProtKB-ARBA"/>
</dbReference>